<dbReference type="InterPro" id="IPR036439">
    <property type="entry name" value="Dockerin_dom_sf"/>
</dbReference>
<dbReference type="CDD" id="cd14256">
    <property type="entry name" value="Dockerin_I"/>
    <property type="match status" value="1"/>
</dbReference>
<dbReference type="Pfam" id="PF00404">
    <property type="entry name" value="Dockerin_1"/>
    <property type="match status" value="1"/>
</dbReference>
<accession>A0A517MF71</accession>
<keyword evidence="2" id="KW-1185">Reference proteome</keyword>
<dbReference type="SUPFAM" id="SSF63446">
    <property type="entry name" value="Type I dockerin domain"/>
    <property type="match status" value="1"/>
</dbReference>
<dbReference type="Gene3D" id="2.60.120.200">
    <property type="match status" value="1"/>
</dbReference>
<dbReference type="GO" id="GO:0004553">
    <property type="term" value="F:hydrolase activity, hydrolyzing O-glycosyl compounds"/>
    <property type="evidence" value="ECO:0007669"/>
    <property type="project" value="InterPro"/>
</dbReference>
<gene>
    <name evidence="1" type="ORF">FF011L_22660</name>
</gene>
<protein>
    <submittedName>
        <fullName evidence="1">Dockerin type I repeat protein</fullName>
    </submittedName>
</protein>
<dbReference type="KEGG" id="rml:FF011L_22660"/>
<reference evidence="1 2" key="1">
    <citation type="submission" date="2019-02" db="EMBL/GenBank/DDBJ databases">
        <title>Deep-cultivation of Planctomycetes and their phenomic and genomic characterization uncovers novel biology.</title>
        <authorList>
            <person name="Wiegand S."/>
            <person name="Jogler M."/>
            <person name="Boedeker C."/>
            <person name="Pinto D."/>
            <person name="Vollmers J."/>
            <person name="Rivas-Marin E."/>
            <person name="Kohn T."/>
            <person name="Peeters S.H."/>
            <person name="Heuer A."/>
            <person name="Rast P."/>
            <person name="Oberbeckmann S."/>
            <person name="Bunk B."/>
            <person name="Jeske O."/>
            <person name="Meyerdierks A."/>
            <person name="Storesund J.E."/>
            <person name="Kallscheuer N."/>
            <person name="Luecker S."/>
            <person name="Lage O.M."/>
            <person name="Pohl T."/>
            <person name="Merkel B.J."/>
            <person name="Hornburger P."/>
            <person name="Mueller R.-W."/>
            <person name="Bruemmer F."/>
            <person name="Labrenz M."/>
            <person name="Spormann A.M."/>
            <person name="Op den Camp H."/>
            <person name="Overmann J."/>
            <person name="Amann R."/>
            <person name="Jetten M.S.M."/>
            <person name="Mascher T."/>
            <person name="Medema M.H."/>
            <person name="Devos D.P."/>
            <person name="Kaster A.-K."/>
            <person name="Ovreas L."/>
            <person name="Rohde M."/>
            <person name="Galperin M.Y."/>
            <person name="Jogler C."/>
        </authorList>
    </citation>
    <scope>NUCLEOTIDE SEQUENCE [LARGE SCALE GENOMIC DNA]</scope>
    <source>
        <strain evidence="1 2">FF011L</strain>
    </source>
</reference>
<evidence type="ECO:0000313" key="1">
    <source>
        <dbReference type="EMBL" id="QDS93496.1"/>
    </source>
</evidence>
<dbReference type="AlphaFoldDB" id="A0A517MF71"/>
<dbReference type="RefSeq" id="WP_145351649.1">
    <property type="nucleotide sequence ID" value="NZ_CP036262.1"/>
</dbReference>
<evidence type="ECO:0000313" key="2">
    <source>
        <dbReference type="Proteomes" id="UP000320672"/>
    </source>
</evidence>
<dbReference type="EMBL" id="CP036262">
    <property type="protein sequence ID" value="QDS93496.1"/>
    <property type="molecule type" value="Genomic_DNA"/>
</dbReference>
<dbReference type="InterPro" id="IPR002105">
    <property type="entry name" value="Dockerin_1_rpt"/>
</dbReference>
<organism evidence="1 2">
    <name type="scientific">Roseimaritima multifibrata</name>
    <dbReference type="NCBI Taxonomy" id="1930274"/>
    <lineage>
        <taxon>Bacteria</taxon>
        <taxon>Pseudomonadati</taxon>
        <taxon>Planctomycetota</taxon>
        <taxon>Planctomycetia</taxon>
        <taxon>Pirellulales</taxon>
        <taxon>Pirellulaceae</taxon>
        <taxon>Roseimaritima</taxon>
    </lineage>
</organism>
<dbReference type="OrthoDB" id="262598at2"/>
<sequence length="724" mass="80593">MFLRPQERQIPRRKRLQYETLCKRNLFAGDVFISEDFQDQSADGFAPIFSNTVSNGIVEVADGEYAYQSVFDSNETQTLLGNKFGATDGVELSYRVKFPDGIPRNSSEAHDFIAVKLSRLVAPDGTDVEHNLQNELSVFRNPDGSSYYQLLFFAEKNGTADRVDIDFSPDQWIDIRYRVTFNSPGLADGSLVVWVNGVEEVRRNEMVWADAVTDRPDSFWVGGPLTMRGIDPASPMRRQLDDIKLVTNPSSTETPPLAEWTAVQRDRYEDGRTISELLLEGTDRDDSVALNGTSTSLTVTDGVRELMFAGVDRVLVDLGEGDDFLDVERSLAGVIGTISNTESIDFVIGQLPDPSDPSRFDVNGDGHVTPLDALHVVNAINRNDNPQNIDSEFNWLADVSRDGFISAKDALQVINFLNTQVSVPVSSPDVVEYTSFQGETVSRYAYEGKHVTLLAKSPNLAVKDIDGLIAEIDRGYEVYAQTTGLEPSDYGLSVGKTIIAQVDQTCGAGCGYLGVRGIEVDTEFFDVAVEEFASSGTPDHLFFYELGRNFWFYQSKLEFNDLRSDHESRGSGDFMVNGFPILMERAISEFLEIPFSGPPEGAGTPASQASMARWLDTYTSDPEMNFDSVFLDFEGSLYNDPLTVAGNIGTMDYFSEIMLDLAREYGELEFLKRFWQEVGKRPDLTDVDSAISNLVDAASIAAGEDLHDRFINKYKWNTIRYTSR</sequence>
<dbReference type="GO" id="GO:0000272">
    <property type="term" value="P:polysaccharide catabolic process"/>
    <property type="evidence" value="ECO:0007669"/>
    <property type="project" value="InterPro"/>
</dbReference>
<name>A0A517MF71_9BACT</name>
<proteinExistence type="predicted"/>
<dbReference type="Gene3D" id="1.10.1330.10">
    <property type="entry name" value="Dockerin domain"/>
    <property type="match status" value="1"/>
</dbReference>
<dbReference type="Proteomes" id="UP000320672">
    <property type="component" value="Chromosome"/>
</dbReference>